<dbReference type="GO" id="GO:0005524">
    <property type="term" value="F:ATP binding"/>
    <property type="evidence" value="ECO:0007669"/>
    <property type="project" value="UniProtKB-UniRule"/>
</dbReference>
<dbReference type="Pfam" id="PF08264">
    <property type="entry name" value="Anticodon_1"/>
    <property type="match status" value="1"/>
</dbReference>
<comment type="function">
    <text evidence="9">Catalyzes the attachment of valine to tRNA(Val). As ValRS can inadvertently accommodate and process structurally similar amino acids such as threonine, to avoid such errors, it has a 'posttransfer' editing activity that hydrolyzes mischarged Thr-tRNA(Val) in a tRNA-dependent manner.</text>
</comment>
<dbReference type="InterPro" id="IPR033705">
    <property type="entry name" value="Anticodon_Ia_Val"/>
</dbReference>
<dbReference type="Gene3D" id="3.90.740.10">
    <property type="entry name" value="Valyl/Leucyl/Isoleucyl-tRNA synthetase, editing domain"/>
    <property type="match status" value="1"/>
</dbReference>
<dbReference type="GO" id="GO:0002161">
    <property type="term" value="F:aminoacyl-tRNA deacylase activity"/>
    <property type="evidence" value="ECO:0007669"/>
    <property type="project" value="InterPro"/>
</dbReference>
<dbReference type="InterPro" id="IPR002303">
    <property type="entry name" value="Valyl-tRNA_ligase"/>
</dbReference>
<dbReference type="SUPFAM" id="SSF52374">
    <property type="entry name" value="Nucleotidylyl transferase"/>
    <property type="match status" value="1"/>
</dbReference>
<comment type="subunit">
    <text evidence="9">Monomer.</text>
</comment>
<dbReference type="AlphaFoldDB" id="C6RFD7"/>
<keyword evidence="1 9" id="KW-0963">Cytoplasm</keyword>
<dbReference type="CDD" id="cd07962">
    <property type="entry name" value="Anticodon_Ia_Val"/>
    <property type="match status" value="1"/>
</dbReference>
<keyword evidence="2 9" id="KW-0436">Ligase</keyword>
<dbReference type="STRING" id="553219.CAMSH0001_0442"/>
<dbReference type="Gene3D" id="3.40.50.620">
    <property type="entry name" value="HUPs"/>
    <property type="match status" value="3"/>
</dbReference>
<feature type="short sequence motif" description="'HIGH' region" evidence="9">
    <location>
        <begin position="46"/>
        <end position="56"/>
    </location>
</feature>
<keyword evidence="14" id="KW-1185">Reference proteome</keyword>
<evidence type="ECO:0000256" key="5">
    <source>
        <dbReference type="ARBA" id="ARBA00022917"/>
    </source>
</evidence>
<proteinExistence type="inferred from homology"/>
<evidence type="ECO:0000313" key="14">
    <source>
        <dbReference type="Proteomes" id="UP000003107"/>
    </source>
</evidence>
<comment type="catalytic activity">
    <reaction evidence="8 9">
        <text>tRNA(Val) + L-valine + ATP = L-valyl-tRNA(Val) + AMP + diphosphate</text>
        <dbReference type="Rhea" id="RHEA:10704"/>
        <dbReference type="Rhea" id="RHEA-COMP:9672"/>
        <dbReference type="Rhea" id="RHEA-COMP:9708"/>
        <dbReference type="ChEBI" id="CHEBI:30616"/>
        <dbReference type="ChEBI" id="CHEBI:33019"/>
        <dbReference type="ChEBI" id="CHEBI:57762"/>
        <dbReference type="ChEBI" id="CHEBI:78442"/>
        <dbReference type="ChEBI" id="CHEBI:78537"/>
        <dbReference type="ChEBI" id="CHEBI:456215"/>
        <dbReference type="EC" id="6.1.1.9"/>
    </reaction>
</comment>
<dbReference type="SUPFAM" id="SSF47323">
    <property type="entry name" value="Anticodon-binding domain of a subclass of class I aminoacyl-tRNA synthetases"/>
    <property type="match status" value="1"/>
</dbReference>
<organism evidence="13 14">
    <name type="scientific">Campylobacter showae RM3277</name>
    <dbReference type="NCBI Taxonomy" id="553219"/>
    <lineage>
        <taxon>Bacteria</taxon>
        <taxon>Pseudomonadati</taxon>
        <taxon>Campylobacterota</taxon>
        <taxon>Epsilonproteobacteria</taxon>
        <taxon>Campylobacterales</taxon>
        <taxon>Campylobacteraceae</taxon>
        <taxon>Campylobacter</taxon>
    </lineage>
</organism>
<evidence type="ECO:0000256" key="4">
    <source>
        <dbReference type="ARBA" id="ARBA00022840"/>
    </source>
</evidence>
<protein>
    <recommendedName>
        <fullName evidence="9">Valine--tRNA ligase</fullName>
        <ecNumber evidence="9">6.1.1.9</ecNumber>
    </recommendedName>
    <alternativeName>
        <fullName evidence="9">Valyl-tRNA synthetase</fullName>
        <shortName evidence="9">ValRS</shortName>
    </alternativeName>
</protein>
<dbReference type="NCBIfam" id="NF004349">
    <property type="entry name" value="PRK05729.1"/>
    <property type="match status" value="1"/>
</dbReference>
<evidence type="ECO:0000259" key="12">
    <source>
        <dbReference type="Pfam" id="PF10458"/>
    </source>
</evidence>
<dbReference type="PANTHER" id="PTHR11946:SF93">
    <property type="entry name" value="VALINE--TRNA LIGASE, CHLOROPLASTIC_MITOCHONDRIAL 2"/>
    <property type="match status" value="1"/>
</dbReference>
<dbReference type="Pfam" id="PF10458">
    <property type="entry name" value="Val_tRNA-synt_C"/>
    <property type="match status" value="1"/>
</dbReference>
<accession>C6RFD7</accession>
<dbReference type="InterPro" id="IPR010978">
    <property type="entry name" value="tRNA-bd_arm"/>
</dbReference>
<sequence>MAEFYDAKEVEDKFYKIWEERGYFEIDANKNIRKDGRKFCIMMPPPNVTGSLHIGHALTFTLQDIMTRYKRMDGYKTLWQPGLDHAGIATQNVVEKQLLAQGIKKEELGREKFVEKVWEWKEKSGGMIVHQMRKLGISPAWSRQRFTMDEGLRIAVKKAFVNLYEKGLIVRENYMINWCTHDGALSDIEVEHKENKGKLYHLRYYLAGEQDKFIVVATTRPETYFGDTAVMVNPNDERYKNLIGKKVVLPIIGREIEIIADEHVDMEFGTGLVKVTPAHDTNDYEVGKRHDLKFITVFDEKGILNEQCAQFKGLERLEARDVIVAELEKLGNVEKIEDYENQVGYCYRCKNVVEPYISKQWFVKKQIADDAIAKVGEGLAKFYPAHWINSFNAWMRELRDWCISRQLWWGHQIPVFYCNECGHEWVDEGEPTQCPKCKSANFHQDPDVLDTWFSSGLWPFSTLGWGNGEELKNEKWFEGDLAEFYPNNLLITGFDILFFWVARMMFQGENALGKLPFDDIYLHALVKDEQGRKMSKSLGNVIDPLVSIEEYSADILRFTLALLAVQGRDIKLSDEKMKLVRNFTNKLYNASKYLLLNESKFANLSDAKIETKLGKYMLSRFNECVREVRENIDAYRFNDAANAIYKFLWDEFCDWGIELSKADKGSVKELGAIFKEAMRLLSPFMPFISEYLFHELSGSNLENASSIMVEEYPQANERDLQIEKTFELVIEAIVAIRRAKATIEQGNSKIPKAFIKLNGNENLNEATNYIALLAKCEQIEFCDDKIENAARDVSENLEVFVPLEGVDMSAVIMRLRSQKTKLEKEITKLSSMLNNEKFVASAPQAVVEANREGLASATQKLEKVDSELANLGAVD</sequence>
<dbReference type="GO" id="GO:0005829">
    <property type="term" value="C:cytosol"/>
    <property type="evidence" value="ECO:0007669"/>
    <property type="project" value="TreeGrafter"/>
</dbReference>
<dbReference type="HAMAP" id="MF_02004">
    <property type="entry name" value="Val_tRNA_synth_type1"/>
    <property type="match status" value="1"/>
</dbReference>
<dbReference type="NCBIfam" id="TIGR00422">
    <property type="entry name" value="valS"/>
    <property type="match status" value="1"/>
</dbReference>
<evidence type="ECO:0000256" key="9">
    <source>
        <dbReference type="HAMAP-Rule" id="MF_02004"/>
    </source>
</evidence>
<evidence type="ECO:0000256" key="7">
    <source>
        <dbReference type="ARBA" id="ARBA00023146"/>
    </source>
</evidence>
<dbReference type="InterPro" id="IPR014729">
    <property type="entry name" value="Rossmann-like_a/b/a_fold"/>
</dbReference>
<evidence type="ECO:0000256" key="6">
    <source>
        <dbReference type="ARBA" id="ARBA00023054"/>
    </source>
</evidence>
<dbReference type="GO" id="GO:0004832">
    <property type="term" value="F:valine-tRNA ligase activity"/>
    <property type="evidence" value="ECO:0007669"/>
    <property type="project" value="UniProtKB-UniRule"/>
</dbReference>
<dbReference type="InterPro" id="IPR001412">
    <property type="entry name" value="aa-tRNA-synth_I_CS"/>
</dbReference>
<dbReference type="InterPro" id="IPR002300">
    <property type="entry name" value="aa-tRNA-synth_Ia"/>
</dbReference>
<dbReference type="SUPFAM" id="SSF50677">
    <property type="entry name" value="ValRS/IleRS/LeuRS editing domain"/>
    <property type="match status" value="1"/>
</dbReference>
<dbReference type="CDD" id="cd00817">
    <property type="entry name" value="ValRS_core"/>
    <property type="match status" value="1"/>
</dbReference>
<dbReference type="Gene3D" id="1.10.730.10">
    <property type="entry name" value="Isoleucyl-tRNA Synthetase, Domain 1"/>
    <property type="match status" value="1"/>
</dbReference>
<dbReference type="InterPro" id="IPR009008">
    <property type="entry name" value="Val/Leu/Ile-tRNA-synth_edit"/>
</dbReference>
<dbReference type="OrthoDB" id="9810365at2"/>
<evidence type="ECO:0000259" key="11">
    <source>
        <dbReference type="Pfam" id="PF08264"/>
    </source>
</evidence>
<dbReference type="FunFam" id="3.90.740.10:FF:000005">
    <property type="entry name" value="Valine--tRNA ligase, mitochondrial"/>
    <property type="match status" value="1"/>
</dbReference>
<dbReference type="EMBL" id="ACVQ01000017">
    <property type="protein sequence ID" value="EET79945.1"/>
    <property type="molecule type" value="Genomic_DNA"/>
</dbReference>
<comment type="similarity">
    <text evidence="9">Belongs to the class-I aminoacyl-tRNA synthetase family. ValS type 1 subfamily.</text>
</comment>
<dbReference type="GeneID" id="60990325"/>
<dbReference type="Proteomes" id="UP000003107">
    <property type="component" value="Unassembled WGS sequence"/>
</dbReference>
<name>C6RFD7_9BACT</name>
<feature type="domain" description="Valyl-tRNA synthetase tRNA-binding arm" evidence="12">
    <location>
        <begin position="808"/>
        <end position="872"/>
    </location>
</feature>
<evidence type="ECO:0000256" key="3">
    <source>
        <dbReference type="ARBA" id="ARBA00022741"/>
    </source>
</evidence>
<comment type="caution">
    <text evidence="13">The sequence shown here is derived from an EMBL/GenBank/DDBJ whole genome shotgun (WGS) entry which is preliminary data.</text>
</comment>
<dbReference type="SUPFAM" id="SSF46589">
    <property type="entry name" value="tRNA-binding arm"/>
    <property type="match status" value="1"/>
</dbReference>
<reference evidence="13 14" key="1">
    <citation type="submission" date="2009-07" db="EMBL/GenBank/DDBJ databases">
        <authorList>
            <person name="Madupu R."/>
            <person name="Sebastian Y."/>
            <person name="Durkin A.S."/>
            <person name="Torralba M."/>
            <person name="Methe B."/>
            <person name="Sutton G.G."/>
            <person name="Strausberg R.L."/>
            <person name="Nelson K.E."/>
        </authorList>
    </citation>
    <scope>NUCLEOTIDE SEQUENCE [LARGE SCALE GENOMIC DNA]</scope>
    <source>
        <strain evidence="13 14">RM3277</strain>
    </source>
</reference>
<evidence type="ECO:0000259" key="10">
    <source>
        <dbReference type="Pfam" id="PF00133"/>
    </source>
</evidence>
<evidence type="ECO:0000313" key="13">
    <source>
        <dbReference type="EMBL" id="EET79945.1"/>
    </source>
</evidence>
<evidence type="ECO:0000256" key="1">
    <source>
        <dbReference type="ARBA" id="ARBA00022490"/>
    </source>
</evidence>
<evidence type="ECO:0000256" key="8">
    <source>
        <dbReference type="ARBA" id="ARBA00047552"/>
    </source>
</evidence>
<dbReference type="EC" id="6.1.1.9" evidence="9"/>
<dbReference type="RefSeq" id="WP_002947966.1">
    <property type="nucleotide sequence ID" value="NZ_ACVQ01000017.1"/>
</dbReference>
<dbReference type="GO" id="GO:0006438">
    <property type="term" value="P:valyl-tRNA aminoacylation"/>
    <property type="evidence" value="ECO:0007669"/>
    <property type="project" value="UniProtKB-UniRule"/>
</dbReference>
<keyword evidence="5 9" id="KW-0648">Protein biosynthesis</keyword>
<dbReference type="PANTHER" id="PTHR11946">
    <property type="entry name" value="VALYL-TRNA SYNTHETASES"/>
    <property type="match status" value="1"/>
</dbReference>
<gene>
    <name evidence="9 13" type="primary">valS</name>
    <name evidence="13" type="ORF">CAMSH0001_0442</name>
</gene>
<feature type="domain" description="Methionyl/Valyl/Leucyl/Isoleucyl-tRNA synthetase anticodon-binding" evidence="11">
    <location>
        <begin position="615"/>
        <end position="748"/>
    </location>
</feature>
<feature type="domain" description="Aminoacyl-tRNA synthetase class Ia" evidence="10">
    <location>
        <begin position="14"/>
        <end position="573"/>
    </location>
</feature>
<dbReference type="InterPro" id="IPR037118">
    <property type="entry name" value="Val-tRNA_synth_C_sf"/>
</dbReference>
<keyword evidence="6 9" id="KW-0175">Coiled coil</keyword>
<keyword evidence="3 9" id="KW-0547">Nucleotide-binding</keyword>
<dbReference type="FunFam" id="3.40.50.620:FF:000382">
    <property type="entry name" value="Valine--tRNA ligase"/>
    <property type="match status" value="1"/>
</dbReference>
<feature type="short sequence motif" description="'KMSKS' region" evidence="9">
    <location>
        <begin position="533"/>
        <end position="537"/>
    </location>
</feature>
<comment type="domain">
    <text evidence="9">The C-terminal coiled-coil domain is crucial for aminoacylation activity.</text>
</comment>
<dbReference type="Gene3D" id="1.10.287.380">
    <property type="entry name" value="Valyl-tRNA synthetase, C-terminal domain"/>
    <property type="match status" value="1"/>
</dbReference>
<keyword evidence="4 9" id="KW-0067">ATP-binding</keyword>
<dbReference type="Pfam" id="PF00133">
    <property type="entry name" value="tRNA-synt_1"/>
    <property type="match status" value="1"/>
</dbReference>
<dbReference type="eggNOG" id="COG0525">
    <property type="taxonomic scope" value="Bacteria"/>
</dbReference>
<feature type="binding site" evidence="9">
    <location>
        <position position="536"/>
    </location>
    <ligand>
        <name>ATP</name>
        <dbReference type="ChEBI" id="CHEBI:30616"/>
    </ligand>
</feature>
<evidence type="ECO:0000256" key="2">
    <source>
        <dbReference type="ARBA" id="ARBA00022598"/>
    </source>
</evidence>
<dbReference type="InterPro" id="IPR009080">
    <property type="entry name" value="tRNAsynth_Ia_anticodon-bd"/>
</dbReference>
<dbReference type="PROSITE" id="PS00178">
    <property type="entry name" value="AA_TRNA_LIGASE_I"/>
    <property type="match status" value="1"/>
</dbReference>
<keyword evidence="7 9" id="KW-0030">Aminoacyl-tRNA synthetase</keyword>
<comment type="subcellular location">
    <subcellularLocation>
        <location evidence="9">Cytoplasm</location>
    </subcellularLocation>
</comment>
<comment type="domain">
    <text evidence="9">ValRS has two distinct active sites: one for aminoacylation and one for editing. The misactivated threonine is translocated from the active site to the editing site.</text>
</comment>
<dbReference type="InterPro" id="IPR019499">
    <property type="entry name" value="Val-tRNA_synth_tRNA-bd"/>
</dbReference>
<dbReference type="PRINTS" id="PR00986">
    <property type="entry name" value="TRNASYNTHVAL"/>
</dbReference>
<dbReference type="InterPro" id="IPR013155">
    <property type="entry name" value="M/V/L/I-tRNA-synth_anticd-bd"/>
</dbReference>